<dbReference type="AlphaFoldDB" id="A0A9Q4HT75"/>
<feature type="transmembrane region" description="Helical" evidence="2">
    <location>
        <begin position="34"/>
        <end position="56"/>
    </location>
</feature>
<dbReference type="EMBL" id="JALAXJ010000049">
    <property type="protein sequence ID" value="MCY9231790.1"/>
    <property type="molecule type" value="Genomic_DNA"/>
</dbReference>
<evidence type="ECO:0000313" key="5">
    <source>
        <dbReference type="Proteomes" id="UP001066278"/>
    </source>
</evidence>
<dbReference type="Proteomes" id="UP001066278">
    <property type="component" value="Unassembled WGS sequence"/>
</dbReference>
<dbReference type="PANTHER" id="PTHR42736">
    <property type="entry name" value="PROTEIN-GLUTAMINE GAMMA-GLUTAMYLTRANSFERASE"/>
    <property type="match status" value="1"/>
</dbReference>
<feature type="region of interest" description="Disordered" evidence="1">
    <location>
        <begin position="1"/>
        <end position="24"/>
    </location>
</feature>
<dbReference type="RefSeq" id="WP_268310269.1">
    <property type="nucleotide sequence ID" value="NZ_JALAXJ010000049.1"/>
</dbReference>
<comment type="caution">
    <text evidence="4">The sequence shown here is derived from an EMBL/GenBank/DDBJ whole genome shotgun (WGS) entry which is preliminary data.</text>
</comment>
<gene>
    <name evidence="4" type="ORF">MOE99_21050</name>
</gene>
<feature type="non-terminal residue" evidence="4">
    <location>
        <position position="1"/>
    </location>
</feature>
<dbReference type="InterPro" id="IPR052901">
    <property type="entry name" value="Bact_TGase-like"/>
</dbReference>
<organism evidence="4 5">
    <name type="scientific">Bacillus inaquosorum</name>
    <dbReference type="NCBI Taxonomy" id="483913"/>
    <lineage>
        <taxon>Bacteria</taxon>
        <taxon>Bacillati</taxon>
        <taxon>Bacillota</taxon>
        <taxon>Bacilli</taxon>
        <taxon>Bacillales</taxon>
        <taxon>Bacillaceae</taxon>
        <taxon>Bacillus</taxon>
    </lineage>
</organism>
<accession>A0A9Q4HT75</accession>
<feature type="domain" description="Protein-glutamine gamma-glutamyltransferase-like C-terminal" evidence="3">
    <location>
        <begin position="81"/>
        <end position="147"/>
    </location>
</feature>
<evidence type="ECO:0000313" key="4">
    <source>
        <dbReference type="EMBL" id="MCY9231790.1"/>
    </source>
</evidence>
<evidence type="ECO:0000256" key="1">
    <source>
        <dbReference type="SAM" id="MobiDB-lite"/>
    </source>
</evidence>
<protein>
    <submittedName>
        <fullName evidence="4">DUF4129 domain-containing protein</fullName>
    </submittedName>
</protein>
<reference evidence="4" key="1">
    <citation type="submission" date="2022-02" db="EMBL/GenBank/DDBJ databases">
        <title>Crop Bioprotection Bacillus Genome Sequencing.</title>
        <authorList>
            <person name="Dunlap C."/>
        </authorList>
    </citation>
    <scope>NUCLEOTIDE SEQUENCE</scope>
    <source>
        <strain evidence="4">T20C13</strain>
    </source>
</reference>
<keyword evidence="2" id="KW-1133">Transmembrane helix</keyword>
<keyword evidence="2" id="KW-0472">Membrane</keyword>
<evidence type="ECO:0000259" key="3">
    <source>
        <dbReference type="Pfam" id="PF13559"/>
    </source>
</evidence>
<evidence type="ECO:0000256" key="2">
    <source>
        <dbReference type="SAM" id="Phobius"/>
    </source>
</evidence>
<feature type="compositionally biased region" description="Basic and acidic residues" evidence="1">
    <location>
        <begin position="1"/>
        <end position="21"/>
    </location>
</feature>
<name>A0A9Q4HT75_9BACI</name>
<keyword evidence="2" id="KW-0812">Transmembrane</keyword>
<sequence length="155" mass="18234">KEEKKQPEKEEKQKEKRETAVSKKPSASHVSAGAGWYAVLSVFAVLLLAVVLLYVFRSLWMPVFVVRKLKRRSDQHVFFEAYDALLKQMKRRGLPKQGSETLRDYAKRIDGKHGSEDMSKLTSSYERALYRNEDSAKLWNESRELWENLIKRRWS</sequence>
<dbReference type="PANTHER" id="PTHR42736:SF1">
    <property type="entry name" value="PROTEIN-GLUTAMINE GAMMA-GLUTAMYLTRANSFERASE"/>
    <property type="match status" value="1"/>
</dbReference>
<dbReference type="InterPro" id="IPR025403">
    <property type="entry name" value="TgpA-like_C"/>
</dbReference>
<proteinExistence type="predicted"/>
<dbReference type="Pfam" id="PF13559">
    <property type="entry name" value="DUF4129"/>
    <property type="match status" value="1"/>
</dbReference>